<comment type="caution">
    <text evidence="1">The sequence shown here is derived from an EMBL/GenBank/DDBJ whole genome shotgun (WGS) entry which is preliminary data.</text>
</comment>
<dbReference type="EMBL" id="JAZHXI010000007">
    <property type="protein sequence ID" value="KAL2069837.1"/>
    <property type="molecule type" value="Genomic_DNA"/>
</dbReference>
<name>A0ABR4CJE0_9HELO</name>
<reference evidence="1 2" key="1">
    <citation type="journal article" date="2024" name="Commun. Biol.">
        <title>Comparative genomic analysis of thermophilic fungi reveals convergent evolutionary adaptations and gene losses.</title>
        <authorList>
            <person name="Steindorff A.S."/>
            <person name="Aguilar-Pontes M.V."/>
            <person name="Robinson A.J."/>
            <person name="Andreopoulos B."/>
            <person name="LaButti K."/>
            <person name="Kuo A."/>
            <person name="Mondo S."/>
            <person name="Riley R."/>
            <person name="Otillar R."/>
            <person name="Haridas S."/>
            <person name="Lipzen A."/>
            <person name="Grimwood J."/>
            <person name="Schmutz J."/>
            <person name="Clum A."/>
            <person name="Reid I.D."/>
            <person name="Moisan M.C."/>
            <person name="Butler G."/>
            <person name="Nguyen T.T.M."/>
            <person name="Dewar K."/>
            <person name="Conant G."/>
            <person name="Drula E."/>
            <person name="Henrissat B."/>
            <person name="Hansel C."/>
            <person name="Singer S."/>
            <person name="Hutchinson M.I."/>
            <person name="de Vries R.P."/>
            <person name="Natvig D.O."/>
            <person name="Powell A.J."/>
            <person name="Tsang A."/>
            <person name="Grigoriev I.V."/>
        </authorList>
    </citation>
    <scope>NUCLEOTIDE SEQUENCE [LARGE SCALE GENOMIC DNA]</scope>
    <source>
        <strain evidence="1 2">CBS 494.80</strain>
    </source>
</reference>
<sequence>MYINSECPLPENTLFVISRSIQFLTLYQKNEMPFSPIMAPNDPPSEDASSIMMQMTRLSLYPILSAYPSKENDSRMRALIHALETAQAERIRLVAGAINIDQRVKAREAEFECCQKIGASMDVGEEGVDMKNVWGHWVELLRWEALLSTIEERLGLVAL</sequence>
<protein>
    <submittedName>
        <fullName evidence="1">Uncharacterized protein</fullName>
    </submittedName>
</protein>
<keyword evidence="2" id="KW-1185">Reference proteome</keyword>
<gene>
    <name evidence="1" type="ORF">VTL71DRAFT_14516</name>
</gene>
<evidence type="ECO:0000313" key="1">
    <source>
        <dbReference type="EMBL" id="KAL2069837.1"/>
    </source>
</evidence>
<accession>A0ABR4CJE0</accession>
<proteinExistence type="predicted"/>
<evidence type="ECO:0000313" key="2">
    <source>
        <dbReference type="Proteomes" id="UP001595075"/>
    </source>
</evidence>
<dbReference type="Proteomes" id="UP001595075">
    <property type="component" value="Unassembled WGS sequence"/>
</dbReference>
<organism evidence="1 2">
    <name type="scientific">Oculimacula yallundae</name>
    <dbReference type="NCBI Taxonomy" id="86028"/>
    <lineage>
        <taxon>Eukaryota</taxon>
        <taxon>Fungi</taxon>
        <taxon>Dikarya</taxon>
        <taxon>Ascomycota</taxon>
        <taxon>Pezizomycotina</taxon>
        <taxon>Leotiomycetes</taxon>
        <taxon>Helotiales</taxon>
        <taxon>Ploettnerulaceae</taxon>
        <taxon>Oculimacula</taxon>
    </lineage>
</organism>